<proteinExistence type="predicted"/>
<dbReference type="GO" id="GO:0004040">
    <property type="term" value="F:amidase activity"/>
    <property type="evidence" value="ECO:0007669"/>
    <property type="project" value="UniProtKB-EC"/>
</dbReference>
<evidence type="ECO:0000313" key="3">
    <source>
        <dbReference type="EMBL" id="NDK39565.1"/>
    </source>
</evidence>
<dbReference type="InterPro" id="IPR036928">
    <property type="entry name" value="AS_sf"/>
</dbReference>
<sequence length="540" mass="57206">MWRTPVLLALLLAFCGCDSTGPDATGAQPVEPTDFTYAELDITDLQQRMQAGELDSRTLTQAYLDRIAALDKAGPKLNAVIEINPDALKEAALRDVERKTNSVRGPLHGIPILLKDNIGATPMVNSGGSLALKDFRPSTDAFLVRRLRQAGAVILGKTNLSEWANFRSTRSLSGWSGRGGLTRNPYVLDRNPCGSSSGSAVAASANLAAAAIGTETDGSIICPAAVNGLVGLKPTVGLVSREGIIPISFSQDTAGPMTRSVADAAYLLSVLAGRDDADPATARTAWNTSLDYHLHLDANALKGARIGVIRSKLVIHPDAAAAIEDAIRTMREAGATVVDAEIPTEGQWSDDETTLLLYEFKSGLERYLQKHNAPLKTLSQLIGYNAQYRTSEMPFFGQELFEQANAKGGLNEPEYISARSRASRLAGPEGIDAALKGQRLDALIAPATGPAWISDPLTGDHFPGAGYGAAAVAGYPSLTIPMGNSNGLPLGIVFMGTAWSEPKLIGLGYAYEQLTRARKPPEYRPTLHVPAKASPPGAAR</sequence>
<evidence type="ECO:0000313" key="4">
    <source>
        <dbReference type="Proteomes" id="UP001429354"/>
    </source>
</evidence>
<dbReference type="EC" id="3.5.1.4" evidence="3"/>
<name>A0ABX0AGG9_9GAMM</name>
<dbReference type="InterPro" id="IPR023631">
    <property type="entry name" value="Amidase_dom"/>
</dbReference>
<protein>
    <submittedName>
        <fullName evidence="3">Amidase</fullName>
        <ecNumber evidence="3">3.5.1.4</ecNumber>
    </submittedName>
</protein>
<keyword evidence="3" id="KW-0378">Hydrolase</keyword>
<dbReference type="RefSeq" id="WP_162350139.1">
    <property type="nucleotide sequence ID" value="NZ_QOVG01000008.1"/>
</dbReference>
<dbReference type="EMBL" id="QOVG01000008">
    <property type="protein sequence ID" value="NDK39565.1"/>
    <property type="molecule type" value="Genomic_DNA"/>
</dbReference>
<dbReference type="Proteomes" id="UP001429354">
    <property type="component" value="Unassembled WGS sequence"/>
</dbReference>
<dbReference type="Gene3D" id="3.90.1300.10">
    <property type="entry name" value="Amidase signature (AS) domain"/>
    <property type="match status" value="1"/>
</dbReference>
<dbReference type="SUPFAM" id="SSF75304">
    <property type="entry name" value="Amidase signature (AS) enzymes"/>
    <property type="match status" value="1"/>
</dbReference>
<evidence type="ECO:0000259" key="2">
    <source>
        <dbReference type="Pfam" id="PF01425"/>
    </source>
</evidence>
<feature type="region of interest" description="Disordered" evidence="1">
    <location>
        <begin position="520"/>
        <end position="540"/>
    </location>
</feature>
<dbReference type="Pfam" id="PF01425">
    <property type="entry name" value="Amidase"/>
    <property type="match status" value="1"/>
</dbReference>
<gene>
    <name evidence="3" type="ORF">DT603_12000</name>
</gene>
<dbReference type="PANTHER" id="PTHR42678:SF34">
    <property type="entry name" value="OS04G0183300 PROTEIN"/>
    <property type="match status" value="1"/>
</dbReference>
<dbReference type="NCBIfam" id="NF005300">
    <property type="entry name" value="PRK06828.1"/>
    <property type="match status" value="1"/>
</dbReference>
<dbReference type="NCBIfam" id="NF006006">
    <property type="entry name" value="PRK08137.1"/>
    <property type="match status" value="1"/>
</dbReference>
<keyword evidence="4" id="KW-1185">Reference proteome</keyword>
<feature type="domain" description="Amidase" evidence="2">
    <location>
        <begin position="59"/>
        <end position="504"/>
    </location>
</feature>
<comment type="caution">
    <text evidence="3">The sequence shown here is derived from an EMBL/GenBank/DDBJ whole genome shotgun (WGS) entry which is preliminary data.</text>
</comment>
<accession>A0ABX0AGG9</accession>
<evidence type="ECO:0000256" key="1">
    <source>
        <dbReference type="SAM" id="MobiDB-lite"/>
    </source>
</evidence>
<organism evidence="3 4">
    <name type="scientific">Pseudoxanthomonas gei</name>
    <dbReference type="NCBI Taxonomy" id="1383030"/>
    <lineage>
        <taxon>Bacteria</taxon>
        <taxon>Pseudomonadati</taxon>
        <taxon>Pseudomonadota</taxon>
        <taxon>Gammaproteobacteria</taxon>
        <taxon>Lysobacterales</taxon>
        <taxon>Lysobacteraceae</taxon>
        <taxon>Pseudoxanthomonas</taxon>
    </lineage>
</organism>
<dbReference type="PANTHER" id="PTHR42678">
    <property type="entry name" value="AMIDASE"/>
    <property type="match status" value="1"/>
</dbReference>
<reference evidence="3 4" key="1">
    <citation type="submission" date="2018-07" db="EMBL/GenBank/DDBJ databases">
        <title>Whole genome Sequencing of Pseudoxanthomonas gei KCTC 32298 (T).</title>
        <authorList>
            <person name="Kumar S."/>
            <person name="Bansal K."/>
            <person name="Kaur A."/>
            <person name="Patil P."/>
            <person name="Sharma S."/>
            <person name="Patil P.B."/>
        </authorList>
    </citation>
    <scope>NUCLEOTIDE SEQUENCE [LARGE SCALE GENOMIC DNA]</scope>
    <source>
        <strain evidence="3 4">KCTC 32298</strain>
    </source>
</reference>
<dbReference type="PROSITE" id="PS51257">
    <property type="entry name" value="PROKAR_LIPOPROTEIN"/>
    <property type="match status" value="1"/>
</dbReference>